<keyword evidence="2" id="KW-0805">Transcription regulation</keyword>
<evidence type="ECO:0000256" key="1">
    <source>
        <dbReference type="ARBA" id="ARBA00004123"/>
    </source>
</evidence>
<evidence type="ECO:0000256" key="4">
    <source>
        <dbReference type="ARBA" id="ARBA00023242"/>
    </source>
</evidence>
<dbReference type="AlphaFoldDB" id="A0AAD4RYZ1"/>
<evidence type="ECO:0000256" key="3">
    <source>
        <dbReference type="ARBA" id="ARBA00023163"/>
    </source>
</evidence>
<dbReference type="InterPro" id="IPR036638">
    <property type="entry name" value="HLH_DNA-bd_sf"/>
</dbReference>
<dbReference type="EMBL" id="JAJJMB010016582">
    <property type="protein sequence ID" value="KAI3846124.1"/>
    <property type="molecule type" value="Genomic_DNA"/>
</dbReference>
<dbReference type="GO" id="GO:0043565">
    <property type="term" value="F:sequence-specific DNA binding"/>
    <property type="evidence" value="ECO:0007669"/>
    <property type="project" value="TreeGrafter"/>
</dbReference>
<keyword evidence="4" id="KW-0539">Nucleus</keyword>
<dbReference type="SUPFAM" id="SSF47459">
    <property type="entry name" value="HLH, helix-loop-helix DNA-binding domain"/>
    <property type="match status" value="1"/>
</dbReference>
<evidence type="ECO:0000256" key="5">
    <source>
        <dbReference type="SAM" id="MobiDB-lite"/>
    </source>
</evidence>
<proteinExistence type="predicted"/>
<organism evidence="7 8">
    <name type="scientific">Papaver atlanticum</name>
    <dbReference type="NCBI Taxonomy" id="357466"/>
    <lineage>
        <taxon>Eukaryota</taxon>
        <taxon>Viridiplantae</taxon>
        <taxon>Streptophyta</taxon>
        <taxon>Embryophyta</taxon>
        <taxon>Tracheophyta</taxon>
        <taxon>Spermatophyta</taxon>
        <taxon>Magnoliopsida</taxon>
        <taxon>Ranunculales</taxon>
        <taxon>Papaveraceae</taxon>
        <taxon>Papaveroideae</taxon>
        <taxon>Papaver</taxon>
    </lineage>
</organism>
<comment type="subcellular location">
    <subcellularLocation>
        <location evidence="1">Nucleus</location>
    </subcellularLocation>
</comment>
<name>A0AAD4RYZ1_9MAGN</name>
<dbReference type="Pfam" id="PF00010">
    <property type="entry name" value="HLH"/>
    <property type="match status" value="1"/>
</dbReference>
<evidence type="ECO:0000313" key="7">
    <source>
        <dbReference type="EMBL" id="KAI3846124.1"/>
    </source>
</evidence>
<dbReference type="Proteomes" id="UP001202328">
    <property type="component" value="Unassembled WGS sequence"/>
</dbReference>
<dbReference type="PANTHER" id="PTHR31945:SF17">
    <property type="entry name" value="TRANSCRIPTION FACTOR FER-LIKE IRON DEFICIENCY-INDUCED TRANSCRIPTION FACTOR"/>
    <property type="match status" value="1"/>
</dbReference>
<evidence type="ECO:0000313" key="8">
    <source>
        <dbReference type="Proteomes" id="UP001202328"/>
    </source>
</evidence>
<comment type="caution">
    <text evidence="7">The sequence shown here is derived from an EMBL/GenBank/DDBJ whole genome shotgun (WGS) entry which is preliminary data.</text>
</comment>
<dbReference type="GO" id="GO:0003700">
    <property type="term" value="F:DNA-binding transcription factor activity"/>
    <property type="evidence" value="ECO:0007669"/>
    <property type="project" value="TreeGrafter"/>
</dbReference>
<dbReference type="PANTHER" id="PTHR31945">
    <property type="entry name" value="TRANSCRIPTION FACTOR SCREAM2-RELATED"/>
    <property type="match status" value="1"/>
</dbReference>
<keyword evidence="8" id="KW-1185">Reference proteome</keyword>
<keyword evidence="3" id="KW-0804">Transcription</keyword>
<feature type="domain" description="BHLH" evidence="6">
    <location>
        <begin position="144"/>
        <end position="219"/>
    </location>
</feature>
<accession>A0AAD4RYZ1</accession>
<protein>
    <recommendedName>
        <fullName evidence="6">BHLH domain-containing protein</fullName>
    </recommendedName>
</protein>
<dbReference type="GO" id="GO:0046983">
    <property type="term" value="F:protein dimerization activity"/>
    <property type="evidence" value="ECO:0007669"/>
    <property type="project" value="InterPro"/>
</dbReference>
<feature type="compositionally biased region" description="Low complexity" evidence="5">
    <location>
        <begin position="125"/>
        <end position="144"/>
    </location>
</feature>
<evidence type="ECO:0000256" key="2">
    <source>
        <dbReference type="ARBA" id="ARBA00023015"/>
    </source>
</evidence>
<dbReference type="GO" id="GO:0005634">
    <property type="term" value="C:nucleus"/>
    <property type="evidence" value="ECO:0007669"/>
    <property type="project" value="UniProtKB-SubCell"/>
</dbReference>
<dbReference type="InterPro" id="IPR011598">
    <property type="entry name" value="bHLH_dom"/>
</dbReference>
<evidence type="ECO:0000259" key="6">
    <source>
        <dbReference type="PROSITE" id="PS50888"/>
    </source>
</evidence>
<reference evidence="7" key="1">
    <citation type="submission" date="2022-04" db="EMBL/GenBank/DDBJ databases">
        <title>A functionally conserved STORR gene fusion in Papaver species that diverged 16.8 million years ago.</title>
        <authorList>
            <person name="Catania T."/>
        </authorList>
    </citation>
    <scope>NUCLEOTIDE SEQUENCE</scope>
    <source>
        <strain evidence="7">S-188037</strain>
    </source>
</reference>
<feature type="region of interest" description="Disordered" evidence="5">
    <location>
        <begin position="120"/>
        <end position="146"/>
    </location>
</feature>
<dbReference type="InterPro" id="IPR051358">
    <property type="entry name" value="TF_AMS/ICE1/BHLH6-like"/>
</dbReference>
<gene>
    <name evidence="7" type="ORF">MKW98_015493</name>
</gene>
<dbReference type="Gene3D" id="4.10.280.10">
    <property type="entry name" value="Helix-loop-helix DNA-binding domain"/>
    <property type="match status" value="1"/>
</dbReference>
<dbReference type="PROSITE" id="PS50888">
    <property type="entry name" value="BHLH"/>
    <property type="match status" value="1"/>
</dbReference>
<sequence length="357" mass="40619">MHSSDFDLHEFINHVSFEEFIDQVREDFIEPIIDYGTNYYDGNFHQQQQVDNELMYFNDGARYNNNQLFSTPGDLFELINNYSAAGSTTTTASDPVSVNPNVAAPSFSSIDIDAVLDEDEDNDYSSGTTSTRPSSSFSKGTSFGDKSRILGTERKRRVQMKHNLYTLRALVPNITKVLLINWKHKNVIKMNSILMNTCLAMQMDKASIIGDAVSYVQDLQKEAKRLKTEIAELEPTLMNKIEKSKNLVENPEKNRTSARNKEHQIYMKIVKMDVFQVDESEFYVRIVCNKGDGVAVSLYKALESLTSFDVQSSKFATYPDKLDFTFTLNVKECGGKMMNLSNLKLWLNEVLLNQGFV</sequence>